<keyword evidence="1" id="KW-0812">Transmembrane</keyword>
<reference evidence="3" key="1">
    <citation type="journal article" date="2019" name="Int. J. Syst. Evol. Microbiol.">
        <title>The Global Catalogue of Microorganisms (GCM) 10K type strain sequencing project: providing services to taxonomists for standard genome sequencing and annotation.</title>
        <authorList>
            <consortium name="The Broad Institute Genomics Platform"/>
            <consortium name="The Broad Institute Genome Sequencing Center for Infectious Disease"/>
            <person name="Wu L."/>
            <person name="Ma J."/>
        </authorList>
    </citation>
    <scope>NUCLEOTIDE SEQUENCE [LARGE SCALE GENOMIC DNA]</scope>
    <source>
        <strain evidence="3">CCUG 63830</strain>
    </source>
</reference>
<feature type="transmembrane region" description="Helical" evidence="1">
    <location>
        <begin position="57"/>
        <end position="80"/>
    </location>
</feature>
<organism evidence="2 3">
    <name type="scientific">Deinococcus multiflagellatus</name>
    <dbReference type="NCBI Taxonomy" id="1656887"/>
    <lineage>
        <taxon>Bacteria</taxon>
        <taxon>Thermotogati</taxon>
        <taxon>Deinococcota</taxon>
        <taxon>Deinococci</taxon>
        <taxon>Deinococcales</taxon>
        <taxon>Deinococcaceae</taxon>
        <taxon>Deinococcus</taxon>
    </lineage>
</organism>
<dbReference type="RefSeq" id="WP_380055304.1">
    <property type="nucleotide sequence ID" value="NZ_JBHSWB010000001.1"/>
</dbReference>
<keyword evidence="1" id="KW-1133">Transmembrane helix</keyword>
<name>A0ABW1ZHL1_9DEIO</name>
<evidence type="ECO:0000313" key="2">
    <source>
        <dbReference type="EMBL" id="MFC6660331.1"/>
    </source>
</evidence>
<evidence type="ECO:0000256" key="1">
    <source>
        <dbReference type="SAM" id="Phobius"/>
    </source>
</evidence>
<feature type="transmembrane region" description="Helical" evidence="1">
    <location>
        <begin position="86"/>
        <end position="105"/>
    </location>
</feature>
<evidence type="ECO:0008006" key="4">
    <source>
        <dbReference type="Google" id="ProtNLM"/>
    </source>
</evidence>
<feature type="transmembrane region" description="Helical" evidence="1">
    <location>
        <begin position="18"/>
        <end position="36"/>
    </location>
</feature>
<evidence type="ECO:0000313" key="3">
    <source>
        <dbReference type="Proteomes" id="UP001596317"/>
    </source>
</evidence>
<gene>
    <name evidence="2" type="ORF">ACFP90_08145</name>
</gene>
<feature type="transmembrane region" description="Helical" evidence="1">
    <location>
        <begin position="159"/>
        <end position="177"/>
    </location>
</feature>
<proteinExistence type="predicted"/>
<sequence>MGAQHLGPVALSASAPGWLLPAHAAVALLLPYLVTLEDGLGTPRWLKTTPTHPSRVVAAKVVLVLAVALLGAAMALALGSPLPTPTQALTGLLGVLSSTLTLTVLSLLTRHFAATLVIGVVWLQLAPALLTLLPEGVRGTLGAMLPALGLTQFGDTAQLLPRLLAHALLLLVLWALLRRRAPHW</sequence>
<dbReference type="Proteomes" id="UP001596317">
    <property type="component" value="Unassembled WGS sequence"/>
</dbReference>
<protein>
    <recommendedName>
        <fullName evidence="4">ABC transporter permease</fullName>
    </recommendedName>
</protein>
<keyword evidence="1" id="KW-0472">Membrane</keyword>
<feature type="transmembrane region" description="Helical" evidence="1">
    <location>
        <begin position="112"/>
        <end position="133"/>
    </location>
</feature>
<keyword evidence="3" id="KW-1185">Reference proteome</keyword>
<accession>A0ABW1ZHL1</accession>
<comment type="caution">
    <text evidence="2">The sequence shown here is derived from an EMBL/GenBank/DDBJ whole genome shotgun (WGS) entry which is preliminary data.</text>
</comment>
<dbReference type="EMBL" id="JBHSWB010000001">
    <property type="protein sequence ID" value="MFC6660331.1"/>
    <property type="molecule type" value="Genomic_DNA"/>
</dbReference>